<comment type="caution">
    <text evidence="2">The sequence shown here is derived from an EMBL/GenBank/DDBJ whole genome shotgun (WGS) entry which is preliminary data.</text>
</comment>
<dbReference type="GO" id="GO:0003677">
    <property type="term" value="F:DNA binding"/>
    <property type="evidence" value="ECO:0007669"/>
    <property type="project" value="UniProtKB-KW"/>
</dbReference>
<protein>
    <submittedName>
        <fullName evidence="2">LytTr DNA-binding domain protein</fullName>
    </submittedName>
</protein>
<accession>A0A0R1S036</accession>
<dbReference type="Pfam" id="PF04397">
    <property type="entry name" value="LytTR"/>
    <property type="match status" value="1"/>
</dbReference>
<dbReference type="Proteomes" id="UP000052013">
    <property type="component" value="Unassembled WGS sequence"/>
</dbReference>
<dbReference type="EMBL" id="AZEY01000108">
    <property type="protein sequence ID" value="KRL62508.1"/>
    <property type="molecule type" value="Genomic_DNA"/>
</dbReference>
<dbReference type="STRING" id="1423739.FC85_GL002021"/>
<dbReference type="InterPro" id="IPR046947">
    <property type="entry name" value="LytR-like"/>
</dbReference>
<dbReference type="PATRIC" id="fig|1423739.3.peg.2107"/>
<dbReference type="SMART" id="SM00850">
    <property type="entry name" value="LytTR"/>
    <property type="match status" value="1"/>
</dbReference>
<evidence type="ECO:0000313" key="3">
    <source>
        <dbReference type="Proteomes" id="UP000052013"/>
    </source>
</evidence>
<dbReference type="Gene3D" id="2.40.50.1020">
    <property type="entry name" value="LytTr DNA-binding domain"/>
    <property type="match status" value="1"/>
</dbReference>
<evidence type="ECO:0000259" key="1">
    <source>
        <dbReference type="PROSITE" id="PS50930"/>
    </source>
</evidence>
<proteinExistence type="predicted"/>
<keyword evidence="2" id="KW-0238">DNA-binding</keyword>
<sequence>MEIHFHKNEQLNDGEINATISANHQSAEVDSIIGYLKNYHANPPTLIPIKSADHVLLVKPQDIILIDISGTELLIYTTEQVIPTKGRLYAFSDRLKNPNFIQISKHAVINLDHLLSLEDSFTGGMTAILTGNVKTDISRKYLNELEHRLGL</sequence>
<name>A0A0R1S036_9LACO</name>
<dbReference type="AlphaFoldDB" id="A0A0R1S036"/>
<dbReference type="InterPro" id="IPR007492">
    <property type="entry name" value="LytTR_DNA-bd_dom"/>
</dbReference>
<dbReference type="PANTHER" id="PTHR37299">
    <property type="entry name" value="TRANSCRIPTIONAL REGULATOR-RELATED"/>
    <property type="match status" value="1"/>
</dbReference>
<dbReference type="PANTHER" id="PTHR37299:SF1">
    <property type="entry name" value="STAGE 0 SPORULATION PROTEIN A HOMOLOG"/>
    <property type="match status" value="1"/>
</dbReference>
<evidence type="ECO:0000313" key="2">
    <source>
        <dbReference type="EMBL" id="KRL62508.1"/>
    </source>
</evidence>
<dbReference type="RefSeq" id="WP_057866293.1">
    <property type="nucleotide sequence ID" value="NZ_AZEY01000108.1"/>
</dbReference>
<organism evidence="2 3">
    <name type="scientific">Lentilactobacillus diolivorans DSM 14421</name>
    <dbReference type="NCBI Taxonomy" id="1423739"/>
    <lineage>
        <taxon>Bacteria</taxon>
        <taxon>Bacillati</taxon>
        <taxon>Bacillota</taxon>
        <taxon>Bacilli</taxon>
        <taxon>Lactobacillales</taxon>
        <taxon>Lactobacillaceae</taxon>
        <taxon>Lentilactobacillus</taxon>
    </lineage>
</organism>
<gene>
    <name evidence="2" type="ORF">FC85_GL002021</name>
</gene>
<dbReference type="PROSITE" id="PS50930">
    <property type="entry name" value="HTH_LYTTR"/>
    <property type="match status" value="1"/>
</dbReference>
<reference evidence="2 3" key="1">
    <citation type="journal article" date="2015" name="Genome Announc.">
        <title>Expanding the biotechnology potential of lactobacilli through comparative genomics of 213 strains and associated genera.</title>
        <authorList>
            <person name="Sun Z."/>
            <person name="Harris H.M."/>
            <person name="McCann A."/>
            <person name="Guo C."/>
            <person name="Argimon S."/>
            <person name="Zhang W."/>
            <person name="Yang X."/>
            <person name="Jeffery I.B."/>
            <person name="Cooney J.C."/>
            <person name="Kagawa T.F."/>
            <person name="Liu W."/>
            <person name="Song Y."/>
            <person name="Salvetti E."/>
            <person name="Wrobel A."/>
            <person name="Rasinkangas P."/>
            <person name="Parkhill J."/>
            <person name="Rea M.C."/>
            <person name="O'Sullivan O."/>
            <person name="Ritari J."/>
            <person name="Douillard F.P."/>
            <person name="Paul Ross R."/>
            <person name="Yang R."/>
            <person name="Briner A.E."/>
            <person name="Felis G.E."/>
            <person name="de Vos W.M."/>
            <person name="Barrangou R."/>
            <person name="Klaenhammer T.R."/>
            <person name="Caufield P.W."/>
            <person name="Cui Y."/>
            <person name="Zhang H."/>
            <person name="O'Toole P.W."/>
        </authorList>
    </citation>
    <scope>NUCLEOTIDE SEQUENCE [LARGE SCALE GENOMIC DNA]</scope>
    <source>
        <strain evidence="2 3">DSM 14421</strain>
    </source>
</reference>
<feature type="domain" description="HTH LytTR-type" evidence="1">
    <location>
        <begin position="47"/>
        <end position="151"/>
    </location>
</feature>
<dbReference type="GO" id="GO:0000156">
    <property type="term" value="F:phosphorelay response regulator activity"/>
    <property type="evidence" value="ECO:0007669"/>
    <property type="project" value="InterPro"/>
</dbReference>